<dbReference type="EMBL" id="AP017312">
    <property type="protein sequence ID" value="BAU26709.1"/>
    <property type="molecule type" value="Genomic_DNA"/>
</dbReference>
<dbReference type="KEGG" id="asoc:CB4_00852"/>
<sequence>MEDKKLNSKEIKEWDSLDTPQIANSEEEKTIDERLAAVNESIDRIRHDVRLGSE</sequence>
<protein>
    <submittedName>
        <fullName evidence="2">Uncharacterized protein</fullName>
    </submittedName>
</protein>
<keyword evidence="3" id="KW-1185">Reference proteome</keyword>
<evidence type="ECO:0000256" key="1">
    <source>
        <dbReference type="SAM" id="MobiDB-lite"/>
    </source>
</evidence>
<accession>A0A0U5ASC1</accession>
<feature type="compositionally biased region" description="Basic and acidic residues" evidence="1">
    <location>
        <begin position="1"/>
        <end position="15"/>
    </location>
</feature>
<evidence type="ECO:0000313" key="2">
    <source>
        <dbReference type="EMBL" id="BAU26709.1"/>
    </source>
</evidence>
<dbReference type="AlphaFoldDB" id="A0A0U5ASC1"/>
<feature type="region of interest" description="Disordered" evidence="1">
    <location>
        <begin position="1"/>
        <end position="28"/>
    </location>
</feature>
<dbReference type="Proteomes" id="UP000217696">
    <property type="component" value="Chromosome"/>
</dbReference>
<name>A0A0U5ASC1_9BACL</name>
<evidence type="ECO:0000313" key="3">
    <source>
        <dbReference type="Proteomes" id="UP000217696"/>
    </source>
</evidence>
<proteinExistence type="predicted"/>
<dbReference type="RefSeq" id="WP_157737782.1">
    <property type="nucleotide sequence ID" value="NZ_AP017312.1"/>
</dbReference>
<gene>
    <name evidence="2" type="ORF">CB4_00852</name>
</gene>
<organism evidence="2 3">
    <name type="scientific">Aneurinibacillus soli</name>
    <dbReference type="NCBI Taxonomy" id="1500254"/>
    <lineage>
        <taxon>Bacteria</taxon>
        <taxon>Bacillati</taxon>
        <taxon>Bacillota</taxon>
        <taxon>Bacilli</taxon>
        <taxon>Bacillales</taxon>
        <taxon>Paenibacillaceae</taxon>
        <taxon>Aneurinibacillus group</taxon>
        <taxon>Aneurinibacillus</taxon>
    </lineage>
</organism>
<reference evidence="2 3" key="1">
    <citation type="submission" date="2015-12" db="EMBL/GenBank/DDBJ databases">
        <title>Genome sequence of Aneurinibacillus soli.</title>
        <authorList>
            <person name="Lee J.S."/>
            <person name="Lee K.C."/>
            <person name="Kim K.K."/>
            <person name="Lee B.W."/>
        </authorList>
    </citation>
    <scope>NUCLEOTIDE SEQUENCE [LARGE SCALE GENOMIC DNA]</scope>
    <source>
        <strain evidence="2 3">CB4</strain>
    </source>
</reference>